<feature type="domain" description="Aminoglycoside phosphotransferase" evidence="1">
    <location>
        <begin position="23"/>
        <end position="234"/>
    </location>
</feature>
<dbReference type="GO" id="GO:0016740">
    <property type="term" value="F:transferase activity"/>
    <property type="evidence" value="ECO:0007669"/>
    <property type="project" value="UniProtKB-KW"/>
</dbReference>
<dbReference type="OrthoDB" id="3894261at2"/>
<keyword evidence="2" id="KW-0808">Transferase</keyword>
<comment type="caution">
    <text evidence="2">The sequence shown here is derived from an EMBL/GenBank/DDBJ whole genome shotgun (WGS) entry which is preliminary data.</text>
</comment>
<dbReference type="InterPro" id="IPR051678">
    <property type="entry name" value="AGP_Transferase"/>
</dbReference>
<evidence type="ECO:0000259" key="1">
    <source>
        <dbReference type="Pfam" id="PF01636"/>
    </source>
</evidence>
<proteinExistence type="predicted"/>
<dbReference type="InterPro" id="IPR011009">
    <property type="entry name" value="Kinase-like_dom_sf"/>
</dbReference>
<evidence type="ECO:0000313" key="3">
    <source>
        <dbReference type="Proteomes" id="UP000247569"/>
    </source>
</evidence>
<dbReference type="Proteomes" id="UP000247569">
    <property type="component" value="Unassembled WGS sequence"/>
</dbReference>
<dbReference type="Pfam" id="PF01636">
    <property type="entry name" value="APH"/>
    <property type="match status" value="1"/>
</dbReference>
<dbReference type="EMBL" id="QJKF01000033">
    <property type="protein sequence ID" value="PXX52293.1"/>
    <property type="molecule type" value="Genomic_DNA"/>
</dbReference>
<dbReference type="AlphaFoldDB" id="A0A318JRS7"/>
<name>A0A318JRS7_9NOCA</name>
<protein>
    <submittedName>
        <fullName evidence="2">Phosphotransferase family enzyme</fullName>
    </submittedName>
</protein>
<dbReference type="InterPro" id="IPR002575">
    <property type="entry name" value="Aminoglycoside_PTrfase"/>
</dbReference>
<dbReference type="Gene3D" id="3.90.1200.10">
    <property type="match status" value="1"/>
</dbReference>
<sequence>MRISDNEAAELLRWTVGRTADFSGHYNESYRVQTSAGAALLRRSRRDVHQGYDPRLMSEVEALTAAAQTAAQVPAVLFASEGLLIEQFIVGHHPSLDSPEVPIWVENLLSQIKALQTNAIVRPPLHTVFDWQQWLQRFLADLYATLPPIHAARIGELRLPPIEQVWVPDSSQSARDLTLVHSDLHPANLLVNNQGVWILDWELAMLADPVWEAAVALHRTPWPTAELAAEVEGLWLDLIGAASTGELLRQYRAIETWKSLIVDSARFPERVAADPLALDSHADRFHELLIAAARTCGCAEFSLDEVKELLSRWAAAEHA</sequence>
<dbReference type="PANTHER" id="PTHR21310">
    <property type="entry name" value="AMINOGLYCOSIDE PHOSPHOTRANSFERASE-RELATED-RELATED"/>
    <property type="match status" value="1"/>
</dbReference>
<keyword evidence="3" id="KW-1185">Reference proteome</keyword>
<evidence type="ECO:0000313" key="2">
    <source>
        <dbReference type="EMBL" id="PXX52293.1"/>
    </source>
</evidence>
<reference evidence="2 3" key="1">
    <citation type="submission" date="2018-05" db="EMBL/GenBank/DDBJ databases">
        <title>Genomic Encyclopedia of Type Strains, Phase IV (KMG-IV): sequencing the most valuable type-strain genomes for metagenomic binning, comparative biology and taxonomic classification.</title>
        <authorList>
            <person name="Goeker M."/>
        </authorList>
    </citation>
    <scope>NUCLEOTIDE SEQUENCE [LARGE SCALE GENOMIC DNA]</scope>
    <source>
        <strain evidence="2 3">DSM 44704</strain>
    </source>
</reference>
<accession>A0A318JRS7</accession>
<dbReference type="RefSeq" id="WP_040741854.1">
    <property type="nucleotide sequence ID" value="NZ_QJKF01000033.1"/>
</dbReference>
<gene>
    <name evidence="2" type="ORF">DFR70_13325</name>
</gene>
<dbReference type="SUPFAM" id="SSF56112">
    <property type="entry name" value="Protein kinase-like (PK-like)"/>
    <property type="match status" value="1"/>
</dbReference>
<organism evidence="2 3">
    <name type="scientific">Nocardia tenerifensis</name>
    <dbReference type="NCBI Taxonomy" id="228006"/>
    <lineage>
        <taxon>Bacteria</taxon>
        <taxon>Bacillati</taxon>
        <taxon>Actinomycetota</taxon>
        <taxon>Actinomycetes</taxon>
        <taxon>Mycobacteriales</taxon>
        <taxon>Nocardiaceae</taxon>
        <taxon>Nocardia</taxon>
    </lineage>
</organism>